<evidence type="ECO:0000256" key="1">
    <source>
        <dbReference type="SAM" id="MobiDB-lite"/>
    </source>
</evidence>
<reference evidence="2 3" key="1">
    <citation type="journal article" date="2023" name="Microb. Genom.">
        <title>Mesoterricola silvestris gen. nov., sp. nov., Mesoterricola sediminis sp. nov., Geothrix oryzae sp. nov., Geothrix edaphica sp. nov., Geothrix rubra sp. nov., and Geothrix limicola sp. nov., six novel members of Acidobacteriota isolated from soils.</title>
        <authorList>
            <person name="Weisberg A.J."/>
            <person name="Pearce E."/>
            <person name="Kramer C.G."/>
            <person name="Chang J.H."/>
            <person name="Clarke C.R."/>
        </authorList>
    </citation>
    <scope>NUCLEOTIDE SEQUENCE [LARGE SCALE GENOMIC DNA]</scope>
    <source>
        <strain evidence="2 3">NE20-4-1</strain>
    </source>
</reference>
<evidence type="ECO:0000313" key="2">
    <source>
        <dbReference type="EMBL" id="MDX3039482.1"/>
    </source>
</evidence>
<comment type="caution">
    <text evidence="2">The sequence shown here is derived from an EMBL/GenBank/DDBJ whole genome shotgun (WGS) entry which is preliminary data.</text>
</comment>
<dbReference type="Proteomes" id="UP001282474">
    <property type="component" value="Unassembled WGS sequence"/>
</dbReference>
<name>A0ABU4MRT2_9ACTN</name>
<proteinExistence type="predicted"/>
<evidence type="ECO:0000313" key="3">
    <source>
        <dbReference type="Proteomes" id="UP001282474"/>
    </source>
</evidence>
<dbReference type="RefSeq" id="WP_193382554.1">
    <property type="nucleotide sequence ID" value="NZ_JABXWF010000011.1"/>
</dbReference>
<gene>
    <name evidence="2" type="ORF">PV383_20190</name>
</gene>
<sequence>MSALDGRIRHLAREEAAALLDSIKSPSVEMAAAGGTDRVAELEKQVADLTARLAKLENGTETASAEAPRTRRSPRKTAETSE</sequence>
<dbReference type="EMBL" id="JARAWJ010000014">
    <property type="protein sequence ID" value="MDX3039482.1"/>
    <property type="molecule type" value="Genomic_DNA"/>
</dbReference>
<organism evidence="2 3">
    <name type="scientific">Streptomyces caniscabiei</name>
    <dbReference type="NCBI Taxonomy" id="2746961"/>
    <lineage>
        <taxon>Bacteria</taxon>
        <taxon>Bacillati</taxon>
        <taxon>Actinomycetota</taxon>
        <taxon>Actinomycetes</taxon>
        <taxon>Kitasatosporales</taxon>
        <taxon>Streptomycetaceae</taxon>
        <taxon>Streptomyces</taxon>
    </lineage>
</organism>
<feature type="region of interest" description="Disordered" evidence="1">
    <location>
        <begin position="55"/>
        <end position="82"/>
    </location>
</feature>
<protein>
    <submittedName>
        <fullName evidence="2">Uncharacterized protein</fullName>
    </submittedName>
</protein>
<keyword evidence="3" id="KW-1185">Reference proteome</keyword>
<accession>A0ABU4MRT2</accession>